<protein>
    <submittedName>
        <fullName evidence="2">Uncharacterized protein</fullName>
    </submittedName>
</protein>
<sequence>MYTLNQKNAMEMKKVLNCQRTWNKKDATQNKPRNK</sequence>
<evidence type="ECO:0000313" key="2">
    <source>
        <dbReference type="EMBL" id="QHT34371.1"/>
    </source>
</evidence>
<feature type="region of interest" description="Disordered" evidence="1">
    <location>
        <begin position="15"/>
        <end position="35"/>
    </location>
</feature>
<accession>A0A6C0F0A0</accession>
<dbReference type="EMBL" id="MN738999">
    <property type="protein sequence ID" value="QHT34371.1"/>
    <property type="molecule type" value="Genomic_DNA"/>
</dbReference>
<organism evidence="2">
    <name type="scientific">viral metagenome</name>
    <dbReference type="NCBI Taxonomy" id="1070528"/>
    <lineage>
        <taxon>unclassified sequences</taxon>
        <taxon>metagenomes</taxon>
        <taxon>organismal metagenomes</taxon>
    </lineage>
</organism>
<reference evidence="2" key="1">
    <citation type="journal article" date="2020" name="Nature">
        <title>Giant virus diversity and host interactions through global metagenomics.</title>
        <authorList>
            <person name="Schulz F."/>
            <person name="Roux S."/>
            <person name="Paez-Espino D."/>
            <person name="Jungbluth S."/>
            <person name="Walsh D.A."/>
            <person name="Denef V.J."/>
            <person name="McMahon K.D."/>
            <person name="Konstantinidis K.T."/>
            <person name="Eloe-Fadrosh E.A."/>
            <person name="Kyrpides N.C."/>
            <person name="Woyke T."/>
        </authorList>
    </citation>
    <scope>NUCLEOTIDE SEQUENCE</scope>
    <source>
        <strain evidence="2">GVMAG-M-3300009163-63</strain>
    </source>
</reference>
<dbReference type="AlphaFoldDB" id="A0A6C0F0A0"/>
<name>A0A6C0F0A0_9ZZZZ</name>
<proteinExistence type="predicted"/>
<evidence type="ECO:0000256" key="1">
    <source>
        <dbReference type="SAM" id="MobiDB-lite"/>
    </source>
</evidence>